<accession>A0A0J8DG07</accession>
<organism evidence="1 2">
    <name type="scientific">Clostridium cylindrosporum DSM 605</name>
    <dbReference type="NCBI Taxonomy" id="1121307"/>
    <lineage>
        <taxon>Bacteria</taxon>
        <taxon>Bacillati</taxon>
        <taxon>Bacillota</taxon>
        <taxon>Clostridia</taxon>
        <taxon>Eubacteriales</taxon>
        <taxon>Clostridiaceae</taxon>
        <taxon>Clostridium</taxon>
    </lineage>
</organism>
<dbReference type="RefSeq" id="WP_048569254.1">
    <property type="nucleotide sequence ID" value="NZ_LFVU01000002.1"/>
</dbReference>
<protein>
    <submittedName>
        <fullName evidence="1">Uncharacterized protein</fullName>
    </submittedName>
</protein>
<reference evidence="1 2" key="1">
    <citation type="submission" date="2015-06" db="EMBL/GenBank/DDBJ databases">
        <title>Draft genome sequence of the purine-degrading Clostridium cylindrosporum HC-1 (DSM 605).</title>
        <authorList>
            <person name="Poehlein A."/>
            <person name="Schiel-Bengelsdorf B."/>
            <person name="Bengelsdorf F."/>
            <person name="Daniel R."/>
            <person name="Duerre P."/>
        </authorList>
    </citation>
    <scope>NUCLEOTIDE SEQUENCE [LARGE SCALE GENOMIC DNA]</scope>
    <source>
        <strain evidence="1 2">DSM 605</strain>
    </source>
</reference>
<dbReference type="AlphaFoldDB" id="A0A0J8DG07"/>
<evidence type="ECO:0000313" key="1">
    <source>
        <dbReference type="EMBL" id="KMT23169.1"/>
    </source>
</evidence>
<name>A0A0J8DG07_CLOCY</name>
<gene>
    <name evidence="1" type="ORF">CLCY_6c00500</name>
</gene>
<dbReference type="EMBL" id="LFVU01000002">
    <property type="protein sequence ID" value="KMT23169.1"/>
    <property type="molecule type" value="Genomic_DNA"/>
</dbReference>
<proteinExistence type="predicted"/>
<dbReference type="STRING" id="1121307.CLCY_6c00500"/>
<dbReference type="Proteomes" id="UP000036756">
    <property type="component" value="Unassembled WGS sequence"/>
</dbReference>
<sequence>MTSHRELKVIGENCTYYSSNSLISALGVSTPTSCTTCSNWSGAKCLIGVYDSVKNLIKE</sequence>
<keyword evidence="2" id="KW-1185">Reference proteome</keyword>
<evidence type="ECO:0000313" key="2">
    <source>
        <dbReference type="Proteomes" id="UP000036756"/>
    </source>
</evidence>
<dbReference type="OrthoDB" id="1725471at2"/>
<dbReference type="PATRIC" id="fig|1121307.3.peg.2181"/>
<comment type="caution">
    <text evidence="1">The sequence shown here is derived from an EMBL/GenBank/DDBJ whole genome shotgun (WGS) entry which is preliminary data.</text>
</comment>